<reference evidence="1" key="1">
    <citation type="journal article" date="2014" name="Int. J. Syst. Evol. Microbiol.">
        <title>Complete genome sequence of Corynebacterium casei LMG S-19264T (=DSM 44701T), isolated from a smear-ripened cheese.</title>
        <authorList>
            <consortium name="US DOE Joint Genome Institute (JGI-PGF)"/>
            <person name="Walter F."/>
            <person name="Albersmeier A."/>
            <person name="Kalinowski J."/>
            <person name="Ruckert C."/>
        </authorList>
    </citation>
    <scope>NUCLEOTIDE SEQUENCE</scope>
    <source>
        <strain evidence="1">CGMCC 1.12813</strain>
    </source>
</reference>
<evidence type="ECO:0000313" key="2">
    <source>
        <dbReference type="Proteomes" id="UP000606922"/>
    </source>
</evidence>
<gene>
    <name evidence="1" type="ORF">GCM10010979_23080</name>
</gene>
<keyword evidence="2" id="KW-1185">Reference proteome</keyword>
<dbReference type="AlphaFoldDB" id="A0A916SMS9"/>
<dbReference type="EMBL" id="BMGB01000001">
    <property type="protein sequence ID" value="GGB07925.1"/>
    <property type="molecule type" value="Genomic_DNA"/>
</dbReference>
<organism evidence="1 2">
    <name type="scientific">Conyzicola nivalis</name>
    <dbReference type="NCBI Taxonomy" id="1477021"/>
    <lineage>
        <taxon>Bacteria</taxon>
        <taxon>Bacillati</taxon>
        <taxon>Actinomycetota</taxon>
        <taxon>Actinomycetes</taxon>
        <taxon>Micrococcales</taxon>
        <taxon>Microbacteriaceae</taxon>
        <taxon>Conyzicola</taxon>
    </lineage>
</organism>
<evidence type="ECO:0000313" key="1">
    <source>
        <dbReference type="EMBL" id="GGB07925.1"/>
    </source>
</evidence>
<reference evidence="1" key="2">
    <citation type="submission" date="2020-09" db="EMBL/GenBank/DDBJ databases">
        <authorList>
            <person name="Sun Q."/>
            <person name="Zhou Y."/>
        </authorList>
    </citation>
    <scope>NUCLEOTIDE SEQUENCE</scope>
    <source>
        <strain evidence="1">CGMCC 1.12813</strain>
    </source>
</reference>
<name>A0A916SMS9_9MICO</name>
<proteinExistence type="predicted"/>
<dbReference type="Proteomes" id="UP000606922">
    <property type="component" value="Unassembled WGS sequence"/>
</dbReference>
<protein>
    <submittedName>
        <fullName evidence="1">Uncharacterized protein</fullName>
    </submittedName>
</protein>
<accession>A0A916SMS9</accession>
<comment type="caution">
    <text evidence="1">The sequence shown here is derived from an EMBL/GenBank/DDBJ whole genome shotgun (WGS) entry which is preliminary data.</text>
</comment>
<sequence>MNELTLAEPPTTLDDFTMALLTRATDAVIPRGRPLVAFGLVELPSGELTLKRTTAGTHDEALQQARAVVRLDGFGVRAGVAWDGYFTLEGTRTEAVFVEVSERDADTSFVFAQRYGRKGLLKKRTFAIGRPMLVDNGNLLG</sequence>
<dbReference type="RefSeq" id="WP_188510743.1">
    <property type="nucleotide sequence ID" value="NZ_BMGB01000001.1"/>
</dbReference>